<reference evidence="2" key="1">
    <citation type="journal article" date="2004" name="Nature">
        <title>Genome duplication in the teleost fish Tetraodon nigroviridis reveals the early vertebrate proto-karyotype.</title>
        <authorList>
            <person name="Jaillon O."/>
            <person name="Aury J.-M."/>
            <person name="Brunet F."/>
            <person name="Petit J.-L."/>
            <person name="Stange-Thomann N."/>
            <person name="Mauceli E."/>
            <person name="Bouneau L."/>
            <person name="Fischer C."/>
            <person name="Ozouf-Costaz C."/>
            <person name="Bernot A."/>
            <person name="Nicaud S."/>
            <person name="Jaffe D."/>
            <person name="Fisher S."/>
            <person name="Lutfalla G."/>
            <person name="Dossat C."/>
            <person name="Segurens B."/>
            <person name="Dasilva C."/>
            <person name="Salanoubat M."/>
            <person name="Levy M."/>
            <person name="Boudet N."/>
            <person name="Castellano S."/>
            <person name="Anthouard V."/>
            <person name="Jubin C."/>
            <person name="Castelli V."/>
            <person name="Katinka M."/>
            <person name="Vacherie B."/>
            <person name="Biemont C."/>
            <person name="Skalli Z."/>
            <person name="Cattolico L."/>
            <person name="Poulain J."/>
            <person name="De Berardinis V."/>
            <person name="Cruaud C."/>
            <person name="Duprat S."/>
            <person name="Brottier P."/>
            <person name="Coutanceau J.-P."/>
            <person name="Gouzy J."/>
            <person name="Parra G."/>
            <person name="Lardier G."/>
            <person name="Chapple C."/>
            <person name="McKernan K.J."/>
            <person name="McEwan P."/>
            <person name="Bosak S."/>
            <person name="Kellis M."/>
            <person name="Volff J.-N."/>
            <person name="Guigo R."/>
            <person name="Zody M.C."/>
            <person name="Mesirov J."/>
            <person name="Lindblad-Toh K."/>
            <person name="Birren B."/>
            <person name="Nusbaum C."/>
            <person name="Kahn D."/>
            <person name="Robinson-Rechavi M."/>
            <person name="Laudet V."/>
            <person name="Schachter V."/>
            <person name="Quetier F."/>
            <person name="Saurin W."/>
            <person name="Scarpelli C."/>
            <person name="Wincker P."/>
            <person name="Lander E.S."/>
            <person name="Weissenbach J."/>
            <person name="Roest Crollius H."/>
        </authorList>
    </citation>
    <scope>NUCLEOTIDE SEQUENCE [LARGE SCALE GENOMIC DNA]</scope>
</reference>
<accession>Q4T341</accession>
<feature type="region of interest" description="Disordered" evidence="1">
    <location>
        <begin position="150"/>
        <end position="178"/>
    </location>
</feature>
<sequence>MSAGSSLRSLLLTPERIPSFLIPPRSPRGRSDRTRLLSDPEDDTVGPASPRGFQLRVPSPRPRQDSQPEMKAGRRRAARSRKRKMTEEERGASESEAEVEIDRRLDQSLETKSRQHNLTTVNVKNIIHVSARARRPRPQRRRCRTQLALWSTGGDHQRARGSHDEGCHQPNRGGAAVS</sequence>
<proteinExistence type="predicted"/>
<dbReference type="OrthoDB" id="9947256at2759"/>
<dbReference type="KEGG" id="tng:GSTEN00008017G001"/>
<feature type="compositionally biased region" description="Basic and acidic residues" evidence="1">
    <location>
        <begin position="155"/>
        <end position="167"/>
    </location>
</feature>
<protein>
    <submittedName>
        <fullName evidence="2">(spotted green pufferfish) hypothetical protein</fullName>
    </submittedName>
</protein>
<organism evidence="2">
    <name type="scientific">Tetraodon nigroviridis</name>
    <name type="common">Spotted green pufferfish</name>
    <name type="synonym">Chelonodon nigroviridis</name>
    <dbReference type="NCBI Taxonomy" id="99883"/>
    <lineage>
        <taxon>Eukaryota</taxon>
        <taxon>Metazoa</taxon>
        <taxon>Chordata</taxon>
        <taxon>Craniata</taxon>
        <taxon>Vertebrata</taxon>
        <taxon>Euteleostomi</taxon>
        <taxon>Actinopterygii</taxon>
        <taxon>Neopterygii</taxon>
        <taxon>Teleostei</taxon>
        <taxon>Neoteleostei</taxon>
        <taxon>Acanthomorphata</taxon>
        <taxon>Eupercaria</taxon>
        <taxon>Tetraodontiformes</taxon>
        <taxon>Tetradontoidea</taxon>
        <taxon>Tetraodontidae</taxon>
        <taxon>Tetraodon</taxon>
    </lineage>
</organism>
<name>Q4T341_TETNG</name>
<comment type="caution">
    <text evidence="2">The sequence shown here is derived from an EMBL/GenBank/DDBJ whole genome shotgun (WGS) entry which is preliminary data.</text>
</comment>
<reference evidence="2" key="2">
    <citation type="submission" date="2004-02" db="EMBL/GenBank/DDBJ databases">
        <authorList>
            <consortium name="Genoscope"/>
            <consortium name="Whitehead Institute Centre for Genome Research"/>
        </authorList>
    </citation>
    <scope>NUCLEOTIDE SEQUENCE</scope>
</reference>
<feature type="compositionally biased region" description="Basic and acidic residues" evidence="1">
    <location>
        <begin position="62"/>
        <end position="72"/>
    </location>
</feature>
<feature type="compositionally biased region" description="Basic residues" evidence="1">
    <location>
        <begin position="73"/>
        <end position="84"/>
    </location>
</feature>
<dbReference type="EMBL" id="CAAE01010125">
    <property type="protein sequence ID" value="CAF92691.1"/>
    <property type="molecule type" value="Genomic_DNA"/>
</dbReference>
<evidence type="ECO:0000313" key="2">
    <source>
        <dbReference type="EMBL" id="CAF92691.1"/>
    </source>
</evidence>
<dbReference type="AlphaFoldDB" id="Q4T341"/>
<feature type="compositionally biased region" description="Basic and acidic residues" evidence="1">
    <location>
        <begin position="29"/>
        <end position="38"/>
    </location>
</feature>
<evidence type="ECO:0000256" key="1">
    <source>
        <dbReference type="SAM" id="MobiDB-lite"/>
    </source>
</evidence>
<feature type="region of interest" description="Disordered" evidence="1">
    <location>
        <begin position="1"/>
        <end position="101"/>
    </location>
</feature>
<gene>
    <name evidence="2" type="ORF">GSTENG00008017001</name>
</gene>